<dbReference type="GO" id="GO:0005524">
    <property type="term" value="F:ATP binding"/>
    <property type="evidence" value="ECO:0007669"/>
    <property type="project" value="UniProtKB-UniRule"/>
</dbReference>
<sequence>MEKYQKQKYTNKKRIIRYSDVEQLQKRLKEETPAKGDYLFDYKLKDIQSEKEKLDQNQFTKKYKINFKDLPISQNTINGLQKRKFFKLSEIQRCSIPHALAGRDIMGASKTGSGKTLSYLVPVIERLYLQKWTQLDGLGALLILPTRELAMQVFEVLNSIGSYHELSVGLIIGGKNVDYEKENIHSMNILIATPGRLLQHMDETIGFNAQNLQMLVIDEADMLFEMGFAETLNAILDNLPKSRQTLLFSATLSKSVHQLGKLSLKEPEYIFLHDKNYLKSQDNKQKNNEEGENTENNKKQQLKDIYETPLKLMQYYMIVNCEDKLNCLFSFLKAHQKQKILVFFATCKQVRFAFETFKKLKIGMPLMELHGRQKATKRMALFYNFTEKKHACLFTTNLAARGLDFPSVNWVIQVDCPENIQTYVHRIGRTARFKQDGKALAFLTANEEKLAEKLKEKNIKLHKLLQNPQKQLSVTSTLQAFCSEDMDLKYLAQRAFISYMRSVYLNGDNEIHNVHKINVKEFAESMGLVQTPIIKFKKQEEQQQKQEENSENSENSDSEQEQDQENKQTGKLSKLEKLKQKRLQERLDRKKKKQSRIDIIHMKEEEQELEVQAIKEAKKAYPVQRHQKLQSRTTNIFDKNEAQEESDDEFLVKKKKNSAEIEEEQQNSDEDEENTEKNKLSKKTKLPQITKRQLKKIKLDGHFGGANKLKITEDGQYLTQEDLKLREMEENRKRLEQEEEIGDLSLKYALKKEKNEELDKNILKQRLKEKAKKRKLKQLEKEYQSKGLLQEEQEVVLGGSSAEEDSE</sequence>
<evidence type="ECO:0000256" key="1">
    <source>
        <dbReference type="ARBA" id="ARBA00022741"/>
    </source>
</evidence>
<feature type="compositionally biased region" description="Basic and acidic residues" evidence="8">
    <location>
        <begin position="564"/>
        <end position="588"/>
    </location>
</feature>
<reference evidence="11 12" key="1">
    <citation type="journal article" date="2015" name="Sci. Rep.">
        <title>Genome of the facultative scuticociliatosis pathogen Pseudocohnilembus persalinus provides insight into its virulence through horizontal gene transfer.</title>
        <authorList>
            <person name="Xiong J."/>
            <person name="Wang G."/>
            <person name="Cheng J."/>
            <person name="Tian M."/>
            <person name="Pan X."/>
            <person name="Warren A."/>
            <person name="Jiang C."/>
            <person name="Yuan D."/>
            <person name="Miao W."/>
        </authorList>
    </citation>
    <scope>NUCLEOTIDE SEQUENCE [LARGE SCALE GENOMIC DNA]</scope>
    <source>
        <strain evidence="11">36N120E</strain>
    </source>
</reference>
<dbReference type="Gene3D" id="3.40.50.300">
    <property type="entry name" value="P-loop containing nucleotide triphosphate hydrolases"/>
    <property type="match status" value="2"/>
</dbReference>
<feature type="region of interest" description="Disordered" evidence="8">
    <location>
        <begin position="620"/>
        <end position="687"/>
    </location>
</feature>
<dbReference type="PROSITE" id="PS51192">
    <property type="entry name" value="HELICASE_ATP_BIND_1"/>
    <property type="match status" value="1"/>
</dbReference>
<dbReference type="InterPro" id="IPR011545">
    <property type="entry name" value="DEAD/DEAH_box_helicase_dom"/>
</dbReference>
<keyword evidence="5 6" id="KW-0694">RNA-binding</keyword>
<dbReference type="SMART" id="SM00487">
    <property type="entry name" value="DEXDc"/>
    <property type="match status" value="1"/>
</dbReference>
<proteinExistence type="inferred from homology"/>
<dbReference type="CDD" id="cd18787">
    <property type="entry name" value="SF2_C_DEAD"/>
    <property type="match status" value="1"/>
</dbReference>
<dbReference type="PROSITE" id="PS51194">
    <property type="entry name" value="HELICASE_CTER"/>
    <property type="match status" value="1"/>
</dbReference>
<comment type="function">
    <text evidence="6">RNA helicase.</text>
</comment>
<feature type="region of interest" description="Disordered" evidence="8">
    <location>
        <begin position="538"/>
        <end position="595"/>
    </location>
</feature>
<keyword evidence="3 6" id="KW-0347">Helicase</keyword>
<comment type="similarity">
    <text evidence="6">Belongs to the DEAD box helicase family.</text>
</comment>
<gene>
    <name evidence="11" type="ORF">PPERSA_09197</name>
</gene>
<dbReference type="InterPro" id="IPR001650">
    <property type="entry name" value="Helicase_C-like"/>
</dbReference>
<dbReference type="Pfam" id="PF00271">
    <property type="entry name" value="Helicase_C"/>
    <property type="match status" value="1"/>
</dbReference>
<dbReference type="EC" id="3.6.4.13" evidence="6"/>
<keyword evidence="1 6" id="KW-0547">Nucleotide-binding</keyword>
<dbReference type="GO" id="GO:0003723">
    <property type="term" value="F:RNA binding"/>
    <property type="evidence" value="ECO:0007669"/>
    <property type="project" value="UniProtKB-UniRule"/>
</dbReference>
<evidence type="ECO:0000256" key="3">
    <source>
        <dbReference type="ARBA" id="ARBA00022806"/>
    </source>
</evidence>
<evidence type="ECO:0000256" key="2">
    <source>
        <dbReference type="ARBA" id="ARBA00022801"/>
    </source>
</evidence>
<evidence type="ECO:0000313" key="12">
    <source>
        <dbReference type="Proteomes" id="UP000054937"/>
    </source>
</evidence>
<feature type="compositionally biased region" description="Basic and acidic residues" evidence="8">
    <location>
        <begin position="538"/>
        <end position="548"/>
    </location>
</feature>
<dbReference type="AlphaFoldDB" id="A0A0V0QLQ4"/>
<feature type="compositionally biased region" description="Acidic residues" evidence="8">
    <location>
        <begin position="549"/>
        <end position="563"/>
    </location>
</feature>
<evidence type="ECO:0000259" key="9">
    <source>
        <dbReference type="PROSITE" id="PS51192"/>
    </source>
</evidence>
<evidence type="ECO:0000259" key="10">
    <source>
        <dbReference type="PROSITE" id="PS51194"/>
    </source>
</evidence>
<dbReference type="Proteomes" id="UP000054937">
    <property type="component" value="Unassembled WGS sequence"/>
</dbReference>
<evidence type="ECO:0000256" key="5">
    <source>
        <dbReference type="ARBA" id="ARBA00022884"/>
    </source>
</evidence>
<evidence type="ECO:0000256" key="8">
    <source>
        <dbReference type="SAM" id="MobiDB-lite"/>
    </source>
</evidence>
<dbReference type="InterPro" id="IPR027417">
    <property type="entry name" value="P-loop_NTPase"/>
</dbReference>
<feature type="domain" description="Helicase C-terminal" evidence="10">
    <location>
        <begin position="311"/>
        <end position="473"/>
    </location>
</feature>
<feature type="coiled-coil region" evidence="7">
    <location>
        <begin position="440"/>
        <end position="467"/>
    </location>
</feature>
<dbReference type="SMART" id="SM01178">
    <property type="entry name" value="DUF4217"/>
    <property type="match status" value="1"/>
</dbReference>
<dbReference type="FunCoup" id="A0A0V0QLQ4">
    <property type="interactions" value="5"/>
</dbReference>
<name>A0A0V0QLQ4_PSEPJ</name>
<evidence type="ECO:0000313" key="11">
    <source>
        <dbReference type="EMBL" id="KRX03289.1"/>
    </source>
</evidence>
<evidence type="ECO:0000256" key="6">
    <source>
        <dbReference type="RuleBase" id="RU365068"/>
    </source>
</evidence>
<dbReference type="GO" id="GO:0003724">
    <property type="term" value="F:RNA helicase activity"/>
    <property type="evidence" value="ECO:0007669"/>
    <property type="project" value="UniProtKB-EC"/>
</dbReference>
<comment type="catalytic activity">
    <reaction evidence="6">
        <text>ATP + H2O = ADP + phosphate + H(+)</text>
        <dbReference type="Rhea" id="RHEA:13065"/>
        <dbReference type="ChEBI" id="CHEBI:15377"/>
        <dbReference type="ChEBI" id="CHEBI:15378"/>
        <dbReference type="ChEBI" id="CHEBI:30616"/>
        <dbReference type="ChEBI" id="CHEBI:43474"/>
        <dbReference type="ChEBI" id="CHEBI:456216"/>
        <dbReference type="EC" id="3.6.4.13"/>
    </reaction>
</comment>
<feature type="compositionally biased region" description="Acidic residues" evidence="8">
    <location>
        <begin position="660"/>
        <end position="674"/>
    </location>
</feature>
<dbReference type="OMA" id="YDKMFER"/>
<dbReference type="CDD" id="cd17941">
    <property type="entry name" value="DEADc_DDX10"/>
    <property type="match status" value="1"/>
</dbReference>
<keyword evidence="2 6" id="KW-0378">Hydrolase</keyword>
<dbReference type="SMART" id="SM00490">
    <property type="entry name" value="HELICc"/>
    <property type="match status" value="1"/>
</dbReference>
<comment type="domain">
    <text evidence="6">The Q motif is unique to and characteristic of the DEAD box family of RNA helicases and controls ATP binding and hydrolysis.</text>
</comment>
<dbReference type="EMBL" id="LDAU01000138">
    <property type="protein sequence ID" value="KRX03289.1"/>
    <property type="molecule type" value="Genomic_DNA"/>
</dbReference>
<keyword evidence="4 6" id="KW-0067">ATP-binding</keyword>
<keyword evidence="7" id="KW-0175">Coiled coil</keyword>
<dbReference type="InterPro" id="IPR025313">
    <property type="entry name" value="SPB4-like_CTE"/>
</dbReference>
<organism evidence="11 12">
    <name type="scientific">Pseudocohnilembus persalinus</name>
    <name type="common">Ciliate</name>
    <dbReference type="NCBI Taxonomy" id="266149"/>
    <lineage>
        <taxon>Eukaryota</taxon>
        <taxon>Sar</taxon>
        <taxon>Alveolata</taxon>
        <taxon>Ciliophora</taxon>
        <taxon>Intramacronucleata</taxon>
        <taxon>Oligohymenophorea</taxon>
        <taxon>Scuticociliatia</taxon>
        <taxon>Philasterida</taxon>
        <taxon>Pseudocohnilembidae</taxon>
        <taxon>Pseudocohnilembus</taxon>
    </lineage>
</organism>
<dbReference type="InParanoid" id="A0A0V0QLQ4"/>
<keyword evidence="12" id="KW-1185">Reference proteome</keyword>
<evidence type="ECO:0000256" key="4">
    <source>
        <dbReference type="ARBA" id="ARBA00022840"/>
    </source>
</evidence>
<dbReference type="SUPFAM" id="SSF52540">
    <property type="entry name" value="P-loop containing nucleoside triphosphate hydrolases"/>
    <property type="match status" value="1"/>
</dbReference>
<dbReference type="GO" id="GO:0016787">
    <property type="term" value="F:hydrolase activity"/>
    <property type="evidence" value="ECO:0007669"/>
    <property type="project" value="UniProtKB-KW"/>
</dbReference>
<dbReference type="InterPro" id="IPR014001">
    <property type="entry name" value="Helicase_ATP-bd"/>
</dbReference>
<dbReference type="PANTHER" id="PTHR24031">
    <property type="entry name" value="RNA HELICASE"/>
    <property type="match status" value="1"/>
</dbReference>
<dbReference type="OrthoDB" id="10259640at2759"/>
<dbReference type="Pfam" id="PF13959">
    <property type="entry name" value="CTE_SPB4"/>
    <property type="match status" value="1"/>
</dbReference>
<accession>A0A0V0QLQ4</accession>
<protein>
    <recommendedName>
        <fullName evidence="6">ATP-dependent RNA helicase</fullName>
        <ecNumber evidence="6">3.6.4.13</ecNumber>
    </recommendedName>
</protein>
<evidence type="ECO:0000256" key="7">
    <source>
        <dbReference type="SAM" id="Coils"/>
    </source>
</evidence>
<dbReference type="Pfam" id="PF00270">
    <property type="entry name" value="DEAD"/>
    <property type="match status" value="1"/>
</dbReference>
<feature type="domain" description="Helicase ATP-binding" evidence="9">
    <location>
        <begin position="96"/>
        <end position="270"/>
    </location>
</feature>
<comment type="caution">
    <text evidence="11">The sequence shown here is derived from an EMBL/GenBank/DDBJ whole genome shotgun (WGS) entry which is preliminary data.</text>
</comment>